<accession>A0A0M0JJZ8</accession>
<gene>
    <name evidence="9" type="ORF">Ctob_007416</name>
</gene>
<evidence type="ECO:0000256" key="4">
    <source>
        <dbReference type="ARBA" id="ARBA00022801"/>
    </source>
</evidence>
<dbReference type="GO" id="GO:0042500">
    <property type="term" value="F:aspartic endopeptidase activity, intramembrane cleaving"/>
    <property type="evidence" value="ECO:0007669"/>
    <property type="project" value="InterPro"/>
</dbReference>
<evidence type="ECO:0000256" key="5">
    <source>
        <dbReference type="ARBA" id="ARBA00022989"/>
    </source>
</evidence>
<dbReference type="InterPro" id="IPR006639">
    <property type="entry name" value="Preselin/SPP"/>
</dbReference>
<comment type="caution">
    <text evidence="9">The sequence shown here is derived from an EMBL/GenBank/DDBJ whole genome shotgun (WGS) entry which is preliminary data.</text>
</comment>
<comment type="subcellular location">
    <subcellularLocation>
        <location evidence="1">Endomembrane system</location>
        <topology evidence="1">Multi-pass membrane protein</topology>
    </subcellularLocation>
</comment>
<dbReference type="PANTHER" id="PTHR12174:SF103">
    <property type="entry name" value="INTRAMEMBRANE PROTEASE (IMPAS) FAMILY"/>
    <property type="match status" value="1"/>
</dbReference>
<evidence type="ECO:0000313" key="10">
    <source>
        <dbReference type="Proteomes" id="UP000037460"/>
    </source>
</evidence>
<dbReference type="InterPro" id="IPR007369">
    <property type="entry name" value="Peptidase_A22B_SPP"/>
</dbReference>
<keyword evidence="10" id="KW-1185">Reference proteome</keyword>
<feature type="transmembrane region" description="Helical" evidence="8">
    <location>
        <begin position="261"/>
        <end position="279"/>
    </location>
</feature>
<evidence type="ECO:0000256" key="2">
    <source>
        <dbReference type="ARBA" id="ARBA00006859"/>
    </source>
</evidence>
<dbReference type="Proteomes" id="UP000037460">
    <property type="component" value="Unassembled WGS sequence"/>
</dbReference>
<protein>
    <submittedName>
        <fullName evidence="9">Signal peptide peptidase-like 2b</fullName>
    </submittedName>
</protein>
<evidence type="ECO:0000256" key="8">
    <source>
        <dbReference type="SAM" id="Phobius"/>
    </source>
</evidence>
<feature type="transmembrane region" description="Helical" evidence="8">
    <location>
        <begin position="498"/>
        <end position="516"/>
    </location>
</feature>
<reference evidence="10" key="1">
    <citation type="journal article" date="2015" name="PLoS Genet.">
        <title>Genome Sequence and Transcriptome Analyses of Chrysochromulina tobin: Metabolic Tools for Enhanced Algal Fitness in the Prominent Order Prymnesiales (Haptophyceae).</title>
        <authorList>
            <person name="Hovde B.T."/>
            <person name="Deodato C.R."/>
            <person name="Hunsperger H.M."/>
            <person name="Ryken S.A."/>
            <person name="Yost W."/>
            <person name="Jha R.K."/>
            <person name="Patterson J."/>
            <person name="Monnat R.J. Jr."/>
            <person name="Barlow S.B."/>
            <person name="Starkenburg S.R."/>
            <person name="Cattolico R.A."/>
        </authorList>
    </citation>
    <scope>NUCLEOTIDE SEQUENCE</scope>
    <source>
        <strain evidence="10">CCMP291</strain>
    </source>
</reference>
<feature type="transmembrane region" description="Helical" evidence="8">
    <location>
        <begin position="141"/>
        <end position="161"/>
    </location>
</feature>
<proteinExistence type="inferred from homology"/>
<dbReference type="OrthoDB" id="29661at2759"/>
<evidence type="ECO:0000256" key="6">
    <source>
        <dbReference type="ARBA" id="ARBA00023136"/>
    </source>
</evidence>
<dbReference type="GO" id="GO:0030660">
    <property type="term" value="C:Golgi-associated vesicle membrane"/>
    <property type="evidence" value="ECO:0007669"/>
    <property type="project" value="TreeGrafter"/>
</dbReference>
<feature type="transmembrane region" description="Helical" evidence="8">
    <location>
        <begin position="368"/>
        <end position="386"/>
    </location>
</feature>
<comment type="similarity">
    <text evidence="2">Belongs to the peptidase A22B family.</text>
</comment>
<dbReference type="Pfam" id="PF04258">
    <property type="entry name" value="Peptidase_A22B"/>
    <property type="match status" value="1"/>
</dbReference>
<evidence type="ECO:0000256" key="1">
    <source>
        <dbReference type="ARBA" id="ARBA00004127"/>
    </source>
</evidence>
<sequence length="684" mass="72678">MRALHPSNPRPPISLPSSREAASARSRPKIRTALAVGASVLIVADTLTTLYAPLPNDTSSSLLLADPCSVYCDAGRGMVDTRGVEMPDVLSGLVGQCPPPDTYSGKRCSTNLCAFSSFPNSSSPMREVCCVLEPHMPPVAAPAATFSVPVLSISLALGMVLERMCSTSTFSVSGLLSRCSLQVTIETDVPRGAWDGAWDGSAPIIWAIATGTAALASYLAASEHKMQDQEMRAALRDNKRSPDLAADLASVAASTIDTTTAVAFLVMASASLLTLYFLLQVGLASVLLFLINLAFILVSAAASAEVFLLPLLMTLCPSDLQEASIRLSRAAVTSAAPDAASACAETAVPAEATRTAPPAAEDSEALQLLPLVSSLTALAISISWFIYRKEPWMWLVQDGLSMAVCILFVRTIRLPSLKLATFFLCLMFLYDICMVFISPLVFHKSVMLEVATAGASTRSIVYDGVFSPPPPLLPPLAAEEALGVGSWLWRLSGAPGDYGMIGLGDIVLPALAIAYGRRVDLASAPNAWFGYYTFAVVGYAVGLLVTLAANAYGWTFNGVQGQPALLYLVPGVIGFQLLRAVIACELQATWEGQQLPQLPANLSSLSCDGCNTSLLLDEMAHSDSDRNLDYCRACFARLPAEKRRDLVERPVHERCGVDLPTAIKCTTSTHRDFAASGGREQTLL</sequence>
<dbReference type="EMBL" id="JWZX01002797">
    <property type="protein sequence ID" value="KOO26815.1"/>
    <property type="molecule type" value="Genomic_DNA"/>
</dbReference>
<feature type="transmembrane region" description="Helical" evidence="8">
    <location>
        <begin position="33"/>
        <end position="54"/>
    </location>
</feature>
<keyword evidence="5 8" id="KW-1133">Transmembrane helix</keyword>
<dbReference type="GO" id="GO:0033619">
    <property type="term" value="P:membrane protein proteolysis"/>
    <property type="evidence" value="ECO:0007669"/>
    <property type="project" value="TreeGrafter"/>
</dbReference>
<feature type="transmembrane region" description="Helical" evidence="8">
    <location>
        <begin position="285"/>
        <end position="312"/>
    </location>
</feature>
<name>A0A0M0JJZ8_9EUKA</name>
<evidence type="ECO:0000256" key="7">
    <source>
        <dbReference type="SAM" id="MobiDB-lite"/>
    </source>
</evidence>
<dbReference type="SMART" id="SM00730">
    <property type="entry name" value="PSN"/>
    <property type="match status" value="1"/>
</dbReference>
<organism evidence="9 10">
    <name type="scientific">Chrysochromulina tobinii</name>
    <dbReference type="NCBI Taxonomy" id="1460289"/>
    <lineage>
        <taxon>Eukaryota</taxon>
        <taxon>Haptista</taxon>
        <taxon>Haptophyta</taxon>
        <taxon>Prymnesiophyceae</taxon>
        <taxon>Prymnesiales</taxon>
        <taxon>Chrysochromulinaceae</taxon>
        <taxon>Chrysochromulina</taxon>
    </lineage>
</organism>
<dbReference type="GO" id="GO:0098554">
    <property type="term" value="C:cytoplasmic side of endoplasmic reticulum membrane"/>
    <property type="evidence" value="ECO:0007669"/>
    <property type="project" value="TreeGrafter"/>
</dbReference>
<feature type="transmembrane region" description="Helical" evidence="8">
    <location>
        <begin position="528"/>
        <end position="552"/>
    </location>
</feature>
<keyword evidence="3 8" id="KW-0812">Transmembrane</keyword>
<feature type="transmembrane region" description="Helical" evidence="8">
    <location>
        <begin position="421"/>
        <end position="442"/>
    </location>
</feature>
<keyword evidence="6 8" id="KW-0472">Membrane</keyword>
<feature type="region of interest" description="Disordered" evidence="7">
    <location>
        <begin position="1"/>
        <end position="26"/>
    </location>
</feature>
<dbReference type="GO" id="GO:0005765">
    <property type="term" value="C:lysosomal membrane"/>
    <property type="evidence" value="ECO:0007669"/>
    <property type="project" value="TreeGrafter"/>
</dbReference>
<evidence type="ECO:0000256" key="3">
    <source>
        <dbReference type="ARBA" id="ARBA00022692"/>
    </source>
</evidence>
<dbReference type="AlphaFoldDB" id="A0A0M0JJZ8"/>
<feature type="transmembrane region" description="Helical" evidence="8">
    <location>
        <begin position="564"/>
        <end position="582"/>
    </location>
</feature>
<dbReference type="PANTHER" id="PTHR12174">
    <property type="entry name" value="SIGNAL PEPTIDE PEPTIDASE"/>
    <property type="match status" value="1"/>
</dbReference>
<evidence type="ECO:0000313" key="9">
    <source>
        <dbReference type="EMBL" id="KOO26815.1"/>
    </source>
</evidence>
<dbReference type="GO" id="GO:0098553">
    <property type="term" value="C:lumenal side of endoplasmic reticulum membrane"/>
    <property type="evidence" value="ECO:0007669"/>
    <property type="project" value="TreeGrafter"/>
</dbReference>
<keyword evidence="4" id="KW-0378">Hydrolase</keyword>